<feature type="compositionally biased region" description="Polar residues" evidence="1">
    <location>
        <begin position="229"/>
        <end position="261"/>
    </location>
</feature>
<organism evidence="2 3">
    <name type="scientific">Dothistroma septosporum (strain NZE10 / CBS 128990)</name>
    <name type="common">Red band needle blight fungus</name>
    <name type="synonym">Mycosphaerella pini</name>
    <dbReference type="NCBI Taxonomy" id="675120"/>
    <lineage>
        <taxon>Eukaryota</taxon>
        <taxon>Fungi</taxon>
        <taxon>Dikarya</taxon>
        <taxon>Ascomycota</taxon>
        <taxon>Pezizomycotina</taxon>
        <taxon>Dothideomycetes</taxon>
        <taxon>Dothideomycetidae</taxon>
        <taxon>Mycosphaerellales</taxon>
        <taxon>Mycosphaerellaceae</taxon>
        <taxon>Dothistroma</taxon>
    </lineage>
</organism>
<feature type="region of interest" description="Disordered" evidence="1">
    <location>
        <begin position="847"/>
        <end position="919"/>
    </location>
</feature>
<accession>M2WKZ1</accession>
<feature type="region of interest" description="Disordered" evidence="1">
    <location>
        <begin position="27"/>
        <end position="553"/>
    </location>
</feature>
<protein>
    <submittedName>
        <fullName evidence="2">Uncharacterized protein</fullName>
    </submittedName>
</protein>
<dbReference type="OMA" id="ERSNIGM"/>
<feature type="compositionally biased region" description="Low complexity" evidence="1">
    <location>
        <begin position="180"/>
        <end position="190"/>
    </location>
</feature>
<evidence type="ECO:0000256" key="1">
    <source>
        <dbReference type="SAM" id="MobiDB-lite"/>
    </source>
</evidence>
<feature type="region of interest" description="Disordered" evidence="1">
    <location>
        <begin position="982"/>
        <end position="1067"/>
    </location>
</feature>
<feature type="compositionally biased region" description="Low complexity" evidence="1">
    <location>
        <begin position="847"/>
        <end position="863"/>
    </location>
</feature>
<feature type="compositionally biased region" description="Polar residues" evidence="1">
    <location>
        <begin position="84"/>
        <end position="93"/>
    </location>
</feature>
<gene>
    <name evidence="2" type="ORF">DOTSEDRAFT_75333</name>
</gene>
<dbReference type="STRING" id="675120.M2WKZ1"/>
<dbReference type="HOGENOM" id="CLU_006885_0_0_1"/>
<reference evidence="2 3" key="2">
    <citation type="journal article" date="2012" name="PLoS Pathog.">
        <title>Diverse lifestyles and strategies of plant pathogenesis encoded in the genomes of eighteen Dothideomycetes fungi.</title>
        <authorList>
            <person name="Ohm R.A."/>
            <person name="Feau N."/>
            <person name="Henrissat B."/>
            <person name="Schoch C.L."/>
            <person name="Horwitz B.A."/>
            <person name="Barry K.W."/>
            <person name="Condon B.J."/>
            <person name="Copeland A.C."/>
            <person name="Dhillon B."/>
            <person name="Glaser F."/>
            <person name="Hesse C.N."/>
            <person name="Kosti I."/>
            <person name="LaButti K."/>
            <person name="Lindquist E.A."/>
            <person name="Lucas S."/>
            <person name="Salamov A.A."/>
            <person name="Bradshaw R.E."/>
            <person name="Ciuffetti L."/>
            <person name="Hamelin R.C."/>
            <person name="Kema G.H.J."/>
            <person name="Lawrence C."/>
            <person name="Scott J.A."/>
            <person name="Spatafora J.W."/>
            <person name="Turgeon B.G."/>
            <person name="de Wit P.J.G.M."/>
            <person name="Zhong S."/>
            <person name="Goodwin S.B."/>
            <person name="Grigoriev I.V."/>
        </authorList>
    </citation>
    <scope>NUCLEOTIDE SEQUENCE [LARGE SCALE GENOMIC DNA]</scope>
    <source>
        <strain evidence="3">NZE10 / CBS 128990</strain>
    </source>
</reference>
<name>M2WKZ1_DOTSN</name>
<feature type="region of interest" description="Disordered" evidence="1">
    <location>
        <begin position="636"/>
        <end position="678"/>
    </location>
</feature>
<feature type="compositionally biased region" description="Basic residues" evidence="1">
    <location>
        <begin position="1037"/>
        <end position="1047"/>
    </location>
</feature>
<feature type="compositionally biased region" description="Polar residues" evidence="1">
    <location>
        <begin position="318"/>
        <end position="339"/>
    </location>
</feature>
<proteinExistence type="predicted"/>
<feature type="compositionally biased region" description="Polar residues" evidence="1">
    <location>
        <begin position="426"/>
        <end position="467"/>
    </location>
</feature>
<evidence type="ECO:0000313" key="3">
    <source>
        <dbReference type="Proteomes" id="UP000016933"/>
    </source>
</evidence>
<feature type="compositionally biased region" description="Basic and acidic residues" evidence="1">
    <location>
        <begin position="399"/>
        <end position="419"/>
    </location>
</feature>
<keyword evidence="3" id="KW-1185">Reference proteome</keyword>
<evidence type="ECO:0000313" key="2">
    <source>
        <dbReference type="EMBL" id="EME39648.1"/>
    </source>
</evidence>
<dbReference type="OrthoDB" id="5396252at2759"/>
<dbReference type="PANTHER" id="PTHR42068:SF1">
    <property type="entry name" value="YALI0B18964P"/>
    <property type="match status" value="1"/>
</dbReference>
<reference evidence="3" key="1">
    <citation type="journal article" date="2012" name="PLoS Genet.">
        <title>The genomes of the fungal plant pathogens Cladosporium fulvum and Dothistroma septosporum reveal adaptation to different hosts and lifestyles but also signatures of common ancestry.</title>
        <authorList>
            <person name="de Wit P.J.G.M."/>
            <person name="van der Burgt A."/>
            <person name="Oekmen B."/>
            <person name="Stergiopoulos I."/>
            <person name="Abd-Elsalam K.A."/>
            <person name="Aerts A.L."/>
            <person name="Bahkali A.H."/>
            <person name="Beenen H.G."/>
            <person name="Chettri P."/>
            <person name="Cox M.P."/>
            <person name="Datema E."/>
            <person name="de Vries R.P."/>
            <person name="Dhillon B."/>
            <person name="Ganley A.R."/>
            <person name="Griffiths S.A."/>
            <person name="Guo Y."/>
            <person name="Hamelin R.C."/>
            <person name="Henrissat B."/>
            <person name="Kabir M.S."/>
            <person name="Jashni M.K."/>
            <person name="Kema G."/>
            <person name="Klaubauf S."/>
            <person name="Lapidus A."/>
            <person name="Levasseur A."/>
            <person name="Lindquist E."/>
            <person name="Mehrabi R."/>
            <person name="Ohm R.A."/>
            <person name="Owen T.J."/>
            <person name="Salamov A."/>
            <person name="Schwelm A."/>
            <person name="Schijlen E."/>
            <person name="Sun H."/>
            <person name="van den Burg H.A."/>
            <person name="van Ham R.C.H.J."/>
            <person name="Zhang S."/>
            <person name="Goodwin S.B."/>
            <person name="Grigoriev I.V."/>
            <person name="Collemare J."/>
            <person name="Bradshaw R.E."/>
        </authorList>
    </citation>
    <scope>NUCLEOTIDE SEQUENCE [LARGE SCALE GENOMIC DNA]</scope>
    <source>
        <strain evidence="3">NZE10 / CBS 128990</strain>
    </source>
</reference>
<feature type="compositionally biased region" description="Low complexity" evidence="1">
    <location>
        <begin position="881"/>
        <end position="893"/>
    </location>
</feature>
<feature type="compositionally biased region" description="Acidic residues" evidence="1">
    <location>
        <begin position="527"/>
        <end position="543"/>
    </location>
</feature>
<dbReference type="AlphaFoldDB" id="M2WKZ1"/>
<dbReference type="eggNOG" id="ENOG502S93S">
    <property type="taxonomic scope" value="Eukaryota"/>
</dbReference>
<sequence>MPKGLNLKGFGRRKSSGNILEAEIEAAASAQPVGSSTFRVLERKDGKPTYGVPVTRPERTSSRPFNSPLHALRGKSADQLDLYPSTSVHNPGNHTRPGWPSNDNARGSGGTTNSGSSGYYDSSSASARHSSTSTLPSSVDQDHHHEQQEELFPVRKVATTGMYRTVAADVDEPPPPPPSFSSRAARAFSFGNKQPRNSKETPPPVPVHTSNALPAPPQRSQSPSRDRAMTTSSYASTAVPTKSELTLTSPDFGNDDFSNMFDSLHKDAPVLSPPTTSAFHRTESEPMYPPRTLSRDALTPSPNLPNLSSSRDDFDASPYSQDSDSLMYSPALSSPNTIDGTAPGSAVGHGITQAFLGGSKSGYSRVPERYTSPGPERASISSYSSVMDDVVGDSQENGHNPDRQTHVDDEDRWVKRVELSDPPVTRSESSKSNALGMSNVSRPGAISPTSNADDSLFSGESNVTTPRATKLVARDNAMDDASPNGPPSRAARPGAHERTESGNLKKMTPAQFKALQRNGHADSAEHSEDEDLSDNDYDDDDEQERVKSLANQRMKQEANMSVYRQQMKKVTGGGPSDLPSSGASTIRPAMDRGATAPGGMGIHFGGIGGHPPQDTVMGAKANGEEDEDVPLGILQAHGFPSSSRPPTRQDGDAYGRRTSVAGSTIAGGGAGQGSLPPFARRLPADPYYGAGLVNQSTRESLAMNNSGMSVMGGQTTMHQPPPVPQMPQGHPQGLVGVIAGEERAKAARRGTPNTAAGGFNTMGQMPLPSNMNMPPMPRANSMGNLAPPSVYSPSGAPPMPMMPQHFAQMMPQLHQPIGGESNQQVMQMMSMQMQLMNNMLQMQNMQLAAPGTPGTPQQQPGQQRNGDYFNFGADRPMSMASQYGPSGPQSQQGRAMTMMSPPTGWSQAPQLAGTRPSSAMPLQGSTYAPSVQGVNGYAPSMAPSERSNVGMPSRYRPVTAHGDTSRTHSITSNNALNAFANQQTLPNYPGTPYGATQAQPPKATIRVVDKPKGGPKTQTRAANDEEDDGWADMKKKREEKKRFKWGKKSPSQATAEPSLNDLYQGLD</sequence>
<feature type="compositionally biased region" description="Low complexity" evidence="1">
    <location>
        <begin position="113"/>
        <end position="134"/>
    </location>
</feature>
<feature type="compositionally biased region" description="Low complexity" evidence="1">
    <location>
        <begin position="300"/>
        <end position="309"/>
    </location>
</feature>
<dbReference type="EMBL" id="KB446545">
    <property type="protein sequence ID" value="EME39648.1"/>
    <property type="molecule type" value="Genomic_DNA"/>
</dbReference>
<dbReference type="PANTHER" id="PTHR42068">
    <property type="entry name" value="YALI0B18964P"/>
    <property type="match status" value="1"/>
</dbReference>
<dbReference type="Proteomes" id="UP000016933">
    <property type="component" value="Unassembled WGS sequence"/>
</dbReference>